<accession>A0A432VUC2</accession>
<dbReference type="EMBL" id="PIPJ01000006">
    <property type="protein sequence ID" value="RUO20009.1"/>
    <property type="molecule type" value="Genomic_DNA"/>
</dbReference>
<dbReference type="Proteomes" id="UP000288395">
    <property type="component" value="Unassembled WGS sequence"/>
</dbReference>
<evidence type="ECO:0000313" key="1">
    <source>
        <dbReference type="EMBL" id="RUO20009.1"/>
    </source>
</evidence>
<name>A0A432VUC2_9GAMM</name>
<dbReference type="Pfam" id="PF06853">
    <property type="entry name" value="DUF1249"/>
    <property type="match status" value="1"/>
</dbReference>
<dbReference type="PANTHER" id="PTHR38774">
    <property type="entry name" value="CYTOPLASMIC PROTEIN-RELATED"/>
    <property type="match status" value="1"/>
</dbReference>
<dbReference type="OrthoDB" id="9793663at2"/>
<keyword evidence="2" id="KW-1185">Reference proteome</keyword>
<dbReference type="InterPro" id="IPR009659">
    <property type="entry name" value="DUF1249"/>
</dbReference>
<dbReference type="AlphaFoldDB" id="A0A432VUC2"/>
<evidence type="ECO:0000313" key="2">
    <source>
        <dbReference type="Proteomes" id="UP000288395"/>
    </source>
</evidence>
<comment type="caution">
    <text evidence="1">The sequence shown here is derived from an EMBL/GenBank/DDBJ whole genome shotgun (WGS) entry which is preliminary data.</text>
</comment>
<sequence>MKKRYVPNLQEIHSLAERNYAAFARLLGATNAKEAAAAESEKLIQVGEALAFSVVRKAEARYTTDLVITQVAPDVAEYLQARFLVRLYHDAKMAEIIDYQGQERLTALHPANLHQVRHQKDEKFQLNRHLAEWLRLCFRQGHVPTQFQFVN</sequence>
<organism evidence="1 2">
    <name type="scientific">Aliidiomarina iranensis</name>
    <dbReference type="NCBI Taxonomy" id="1434071"/>
    <lineage>
        <taxon>Bacteria</taxon>
        <taxon>Pseudomonadati</taxon>
        <taxon>Pseudomonadota</taxon>
        <taxon>Gammaproteobacteria</taxon>
        <taxon>Alteromonadales</taxon>
        <taxon>Idiomarinaceae</taxon>
        <taxon>Aliidiomarina</taxon>
    </lineage>
</organism>
<dbReference type="PANTHER" id="PTHR38774:SF1">
    <property type="entry name" value="CYTOPLASMIC PROTEIN"/>
    <property type="match status" value="1"/>
</dbReference>
<dbReference type="RefSeq" id="WP_126767592.1">
    <property type="nucleotide sequence ID" value="NZ_PIPJ01000006.1"/>
</dbReference>
<protein>
    <submittedName>
        <fullName evidence="1">DUF1249 domain-containing protein</fullName>
    </submittedName>
</protein>
<proteinExistence type="predicted"/>
<gene>
    <name evidence="1" type="ORF">CWE08_08830</name>
</gene>
<reference evidence="2" key="1">
    <citation type="journal article" date="2018" name="Front. Microbiol.">
        <title>Genome-Based Analysis Reveals the Taxonomy and Diversity of the Family Idiomarinaceae.</title>
        <authorList>
            <person name="Liu Y."/>
            <person name="Lai Q."/>
            <person name="Shao Z."/>
        </authorList>
    </citation>
    <scope>NUCLEOTIDE SEQUENCE [LARGE SCALE GENOMIC DNA]</scope>
    <source>
        <strain evidence="2">GBPy7</strain>
    </source>
</reference>